<evidence type="ECO:0000313" key="3">
    <source>
        <dbReference type="Proteomes" id="UP000522313"/>
    </source>
</evidence>
<dbReference type="PROSITE" id="PS01124">
    <property type="entry name" value="HTH_ARAC_FAMILY_2"/>
    <property type="match status" value="1"/>
</dbReference>
<protein>
    <submittedName>
        <fullName evidence="2">AraC-like DNA-binding protein</fullName>
    </submittedName>
</protein>
<dbReference type="GO" id="GO:0043565">
    <property type="term" value="F:sequence-specific DNA binding"/>
    <property type="evidence" value="ECO:0007669"/>
    <property type="project" value="InterPro"/>
</dbReference>
<evidence type="ECO:0000313" key="2">
    <source>
        <dbReference type="EMBL" id="MBB6505405.1"/>
    </source>
</evidence>
<dbReference type="RefSeq" id="WP_184506196.1">
    <property type="nucleotide sequence ID" value="NZ_JACHBT010000012.1"/>
</dbReference>
<dbReference type="EMBL" id="JACHBT010000012">
    <property type="protein sequence ID" value="MBB6505405.1"/>
    <property type="molecule type" value="Genomic_DNA"/>
</dbReference>
<comment type="caution">
    <text evidence="2">The sequence shown here is derived from an EMBL/GenBank/DDBJ whole genome shotgun (WGS) entry which is preliminary data.</text>
</comment>
<dbReference type="InterPro" id="IPR018060">
    <property type="entry name" value="HTH_AraC"/>
</dbReference>
<dbReference type="Pfam" id="PF12833">
    <property type="entry name" value="HTH_18"/>
    <property type="match status" value="1"/>
</dbReference>
<reference evidence="2 3" key="1">
    <citation type="submission" date="2020-08" db="EMBL/GenBank/DDBJ databases">
        <title>The Agave Microbiome: Exploring the role of microbial communities in plant adaptations to desert environments.</title>
        <authorList>
            <person name="Partida-Martinez L.P."/>
        </authorList>
    </citation>
    <scope>NUCLEOTIDE SEQUENCE [LARGE SCALE GENOMIC DNA]</scope>
    <source>
        <strain evidence="2 3">AS3.13</strain>
    </source>
</reference>
<evidence type="ECO:0000259" key="1">
    <source>
        <dbReference type="PROSITE" id="PS01124"/>
    </source>
</evidence>
<organism evidence="2 3">
    <name type="scientific">Sphingomonas endophytica</name>
    <dbReference type="NCBI Taxonomy" id="869719"/>
    <lineage>
        <taxon>Bacteria</taxon>
        <taxon>Pseudomonadati</taxon>
        <taxon>Pseudomonadota</taxon>
        <taxon>Alphaproteobacteria</taxon>
        <taxon>Sphingomonadales</taxon>
        <taxon>Sphingomonadaceae</taxon>
        <taxon>Sphingomonas</taxon>
    </lineage>
</organism>
<dbReference type="Gene3D" id="1.10.10.60">
    <property type="entry name" value="Homeodomain-like"/>
    <property type="match status" value="1"/>
</dbReference>
<accession>A0A7X0JD29</accession>
<gene>
    <name evidence="2" type="ORF">F4693_002393</name>
</gene>
<dbReference type="AlphaFoldDB" id="A0A7X0JD29"/>
<dbReference type="GO" id="GO:0003700">
    <property type="term" value="F:DNA-binding transcription factor activity"/>
    <property type="evidence" value="ECO:0007669"/>
    <property type="project" value="InterPro"/>
</dbReference>
<reference evidence="2 3" key="2">
    <citation type="submission" date="2020-08" db="EMBL/GenBank/DDBJ databases">
        <authorList>
            <person name="Partida-Martinez L."/>
            <person name="Huntemann M."/>
            <person name="Clum A."/>
            <person name="Wang J."/>
            <person name="Palaniappan K."/>
            <person name="Ritter S."/>
            <person name="Chen I.-M."/>
            <person name="Stamatis D."/>
            <person name="Reddy T."/>
            <person name="O'Malley R."/>
            <person name="Daum C."/>
            <person name="Shapiro N."/>
            <person name="Ivanova N."/>
            <person name="Kyrpides N."/>
            <person name="Woyke T."/>
        </authorList>
    </citation>
    <scope>NUCLEOTIDE SEQUENCE [LARGE SCALE GENOMIC DNA]</scope>
    <source>
        <strain evidence="2 3">AS3.13</strain>
    </source>
</reference>
<dbReference type="Proteomes" id="UP000522313">
    <property type="component" value="Unassembled WGS sequence"/>
</dbReference>
<proteinExistence type="predicted"/>
<keyword evidence="2" id="KW-0238">DNA-binding</keyword>
<dbReference type="SMART" id="SM00342">
    <property type="entry name" value="HTH_ARAC"/>
    <property type="match status" value="1"/>
</dbReference>
<name>A0A7X0JD29_9SPHN</name>
<feature type="domain" description="HTH araC/xylS-type" evidence="1">
    <location>
        <begin position="154"/>
        <end position="254"/>
    </location>
</feature>
<sequence>MDRPSPAPGRRAPPLSPDGLVAGYVARMPAAGVRETIVLPGGPRLYMLLGGAGDARLTRRGRRSDLLPRVGFIGPTTTIAQLDHGDALLFGLRLRATAWATLFDRDLSRFTDRIVPLATIDPVAPPIVCDPGAGAAAAFAPWLAARCASGHARDAVAQRIVARIDASPRTSVAEIGAALGLTPQQVSAACLHAFGLPPKRLLMLRRFVRVLRRLLPDPTATGRVLWEAGYVDHSHFAKDCRRFLDTSLHGIRQRLGDGGDPL</sequence>